<dbReference type="Proteomes" id="UP001232343">
    <property type="component" value="Unassembled WGS sequence"/>
</dbReference>
<dbReference type="EMBL" id="JAUSUO010000001">
    <property type="protein sequence ID" value="MDQ0341232.1"/>
    <property type="molecule type" value="Genomic_DNA"/>
</dbReference>
<proteinExistence type="predicted"/>
<reference evidence="1 2" key="1">
    <citation type="submission" date="2023-07" db="EMBL/GenBank/DDBJ databases">
        <title>Genomic Encyclopedia of Type Strains, Phase IV (KMG-IV): sequencing the most valuable type-strain genomes for metagenomic binning, comparative biology and taxonomic classification.</title>
        <authorList>
            <person name="Goeker M."/>
        </authorList>
    </citation>
    <scope>NUCLEOTIDE SEQUENCE [LARGE SCALE GENOMIC DNA]</scope>
    <source>
        <strain evidence="1 2">DSM 27848</strain>
    </source>
</reference>
<sequence>MKVVVAATEEQEEKLDELIKYFYSSVFPQYFDDKEIAEFLHLKILHLPNQTDEPIYTLDGAFRAICSIEVIISILESDIDNKYSIIFNKNVEILKEAGVFFPFSYCNFTSGKRTNANVIFSLYSNATNQFLM</sequence>
<comment type="caution">
    <text evidence="1">The sequence shown here is derived from an EMBL/GenBank/DDBJ whole genome shotgun (WGS) entry which is preliminary data.</text>
</comment>
<evidence type="ECO:0000313" key="2">
    <source>
        <dbReference type="Proteomes" id="UP001232343"/>
    </source>
</evidence>
<name>A0ABU0CYK7_9BACI</name>
<evidence type="ECO:0008006" key="3">
    <source>
        <dbReference type="Google" id="ProtNLM"/>
    </source>
</evidence>
<keyword evidence="2" id="KW-1185">Reference proteome</keyword>
<gene>
    <name evidence="1" type="ORF">J2S14_000025</name>
</gene>
<dbReference type="Pfam" id="PF17326">
    <property type="entry name" value="DUF5365"/>
    <property type="match status" value="1"/>
</dbReference>
<organism evidence="1 2">
    <name type="scientific">Lederbergia wuyishanensis</name>
    <dbReference type="NCBI Taxonomy" id="1347903"/>
    <lineage>
        <taxon>Bacteria</taxon>
        <taxon>Bacillati</taxon>
        <taxon>Bacillota</taxon>
        <taxon>Bacilli</taxon>
        <taxon>Bacillales</taxon>
        <taxon>Bacillaceae</taxon>
        <taxon>Lederbergia</taxon>
    </lineage>
</organism>
<dbReference type="RefSeq" id="WP_244679496.1">
    <property type="nucleotide sequence ID" value="NZ_JALIRM010000001.1"/>
</dbReference>
<accession>A0ABU0CYK7</accession>
<evidence type="ECO:0000313" key="1">
    <source>
        <dbReference type="EMBL" id="MDQ0341232.1"/>
    </source>
</evidence>
<dbReference type="InterPro" id="IPR020355">
    <property type="entry name" value="Uncharacterised_YhcU"/>
</dbReference>
<protein>
    <recommendedName>
        <fullName evidence="3">LAGLIDADG homing endonuclease</fullName>
    </recommendedName>
</protein>